<dbReference type="GO" id="GO:0005634">
    <property type="term" value="C:nucleus"/>
    <property type="evidence" value="ECO:0007669"/>
    <property type="project" value="TreeGrafter"/>
</dbReference>
<comment type="caution">
    <text evidence="9">The sequence shown here is derived from an EMBL/GenBank/DDBJ whole genome shotgun (WGS) entry which is preliminary data.</text>
</comment>
<feature type="binding site" evidence="5">
    <location>
        <position position="103"/>
    </location>
    <ligand>
        <name>Mg(2+)</name>
        <dbReference type="ChEBI" id="CHEBI:18420"/>
        <label>1</label>
    </ligand>
</feature>
<dbReference type="Proteomes" id="UP001218188">
    <property type="component" value="Unassembled WGS sequence"/>
</dbReference>
<dbReference type="PANTHER" id="PTHR22748:SF6">
    <property type="entry name" value="DNA-(APURINIC OR APYRIMIDINIC SITE) ENDONUCLEASE"/>
    <property type="match status" value="1"/>
</dbReference>
<feature type="non-terminal residue" evidence="9">
    <location>
        <position position="485"/>
    </location>
</feature>
<evidence type="ECO:0000259" key="8">
    <source>
        <dbReference type="Pfam" id="PF03372"/>
    </source>
</evidence>
<name>A0AAD6S0J3_9AGAR</name>
<evidence type="ECO:0000256" key="3">
    <source>
        <dbReference type="ARBA" id="ARBA00022801"/>
    </source>
</evidence>
<keyword evidence="10" id="KW-1185">Reference proteome</keyword>
<feature type="binding site" evidence="5">
    <location>
        <position position="134"/>
    </location>
    <ligand>
        <name>Mg(2+)</name>
        <dbReference type="ChEBI" id="CHEBI:18420"/>
        <label>1</label>
    </ligand>
</feature>
<reference evidence="9" key="1">
    <citation type="submission" date="2023-03" db="EMBL/GenBank/DDBJ databases">
        <title>Massive genome expansion in bonnet fungi (Mycena s.s.) driven by repeated elements and novel gene families across ecological guilds.</title>
        <authorList>
            <consortium name="Lawrence Berkeley National Laboratory"/>
            <person name="Harder C.B."/>
            <person name="Miyauchi S."/>
            <person name="Viragh M."/>
            <person name="Kuo A."/>
            <person name="Thoen E."/>
            <person name="Andreopoulos B."/>
            <person name="Lu D."/>
            <person name="Skrede I."/>
            <person name="Drula E."/>
            <person name="Henrissat B."/>
            <person name="Morin E."/>
            <person name="Kohler A."/>
            <person name="Barry K."/>
            <person name="LaButti K."/>
            <person name="Morin E."/>
            <person name="Salamov A."/>
            <person name="Lipzen A."/>
            <person name="Mereny Z."/>
            <person name="Hegedus B."/>
            <person name="Baldrian P."/>
            <person name="Stursova M."/>
            <person name="Weitz H."/>
            <person name="Taylor A."/>
            <person name="Grigoriev I.V."/>
            <person name="Nagy L.G."/>
            <person name="Martin F."/>
            <person name="Kauserud H."/>
        </authorList>
    </citation>
    <scope>NUCLEOTIDE SEQUENCE</scope>
    <source>
        <strain evidence="9">CBHHK200</strain>
    </source>
</reference>
<evidence type="ECO:0000313" key="10">
    <source>
        <dbReference type="Proteomes" id="UP001218188"/>
    </source>
</evidence>
<feature type="compositionally biased region" description="Polar residues" evidence="7">
    <location>
        <begin position="68"/>
        <end position="82"/>
    </location>
</feature>
<evidence type="ECO:0000256" key="2">
    <source>
        <dbReference type="ARBA" id="ARBA00022723"/>
    </source>
</evidence>
<protein>
    <submittedName>
        <fullName evidence="9">Endonuclease/exonuclease/phosphatase</fullName>
    </submittedName>
</protein>
<feature type="binding site" evidence="5">
    <location>
        <position position="245"/>
    </location>
    <ligand>
        <name>Mg(2+)</name>
        <dbReference type="ChEBI" id="CHEBI:18420"/>
        <label>1</label>
    </ligand>
</feature>
<dbReference type="CDD" id="cd09076">
    <property type="entry name" value="L1-EN"/>
    <property type="match status" value="1"/>
</dbReference>
<feature type="binding site" evidence="5">
    <location>
        <position position="243"/>
    </location>
    <ligand>
        <name>Mg(2+)</name>
        <dbReference type="ChEBI" id="CHEBI:18420"/>
        <label>1</label>
    </ligand>
</feature>
<feature type="domain" description="Endonuclease/exonuclease/phosphatase" evidence="8">
    <location>
        <begin position="118"/>
        <end position="320"/>
    </location>
</feature>
<keyword evidence="3" id="KW-0378">Hydrolase</keyword>
<comment type="cofactor">
    <cofactor evidence="5">
        <name>Mg(2+)</name>
        <dbReference type="ChEBI" id="CHEBI:18420"/>
    </cofactor>
    <cofactor evidence="5">
        <name>Mn(2+)</name>
        <dbReference type="ChEBI" id="CHEBI:29035"/>
    </cofactor>
    <text evidence="5">Probably binds two magnesium or manganese ions per subunit.</text>
</comment>
<evidence type="ECO:0000256" key="5">
    <source>
        <dbReference type="PIRSR" id="PIRSR604808-2"/>
    </source>
</evidence>
<evidence type="ECO:0000256" key="7">
    <source>
        <dbReference type="SAM" id="MobiDB-lite"/>
    </source>
</evidence>
<dbReference type="InterPro" id="IPR036691">
    <property type="entry name" value="Endo/exonu/phosph_ase_sf"/>
</dbReference>
<evidence type="ECO:0000313" key="9">
    <source>
        <dbReference type="EMBL" id="KAJ7018273.1"/>
    </source>
</evidence>
<keyword evidence="9" id="KW-0255">Endonuclease</keyword>
<evidence type="ECO:0000256" key="6">
    <source>
        <dbReference type="PIRSR" id="PIRSR604808-3"/>
    </source>
</evidence>
<gene>
    <name evidence="9" type="ORF">C8F04DRAFT_977487</name>
</gene>
<dbReference type="GO" id="GO:0046872">
    <property type="term" value="F:metal ion binding"/>
    <property type="evidence" value="ECO:0007669"/>
    <property type="project" value="UniProtKB-KW"/>
</dbReference>
<dbReference type="GO" id="GO:0008081">
    <property type="term" value="F:phosphoric diester hydrolase activity"/>
    <property type="evidence" value="ECO:0007669"/>
    <property type="project" value="TreeGrafter"/>
</dbReference>
<dbReference type="InterPro" id="IPR004808">
    <property type="entry name" value="AP_endonuc_1"/>
</dbReference>
<proteinExistence type="inferred from homology"/>
<dbReference type="AlphaFoldDB" id="A0AAD6S0J3"/>
<keyword evidence="9" id="KW-0540">Nuclease</keyword>
<feature type="region of interest" description="Disordered" evidence="7">
    <location>
        <begin position="1"/>
        <end position="92"/>
    </location>
</feature>
<comment type="similarity">
    <text evidence="1">Belongs to the DNA repair enzymes AP/ExoA family.</text>
</comment>
<keyword evidence="5" id="KW-0464">Manganese</keyword>
<keyword evidence="2 5" id="KW-0479">Metal-binding</keyword>
<dbReference type="GO" id="GO:0008311">
    <property type="term" value="F:double-stranded DNA 3'-5' DNA exonuclease activity"/>
    <property type="evidence" value="ECO:0007669"/>
    <property type="project" value="TreeGrafter"/>
</dbReference>
<dbReference type="PANTHER" id="PTHR22748">
    <property type="entry name" value="AP ENDONUCLEASE"/>
    <property type="match status" value="1"/>
</dbReference>
<dbReference type="InterPro" id="IPR005135">
    <property type="entry name" value="Endo/exonuclease/phosphatase"/>
</dbReference>
<dbReference type="SUPFAM" id="SSF56219">
    <property type="entry name" value="DNase I-like"/>
    <property type="match status" value="1"/>
</dbReference>
<evidence type="ECO:0000256" key="4">
    <source>
        <dbReference type="ARBA" id="ARBA00022842"/>
    </source>
</evidence>
<accession>A0AAD6S0J3</accession>
<evidence type="ECO:0000256" key="1">
    <source>
        <dbReference type="ARBA" id="ARBA00007092"/>
    </source>
</evidence>
<dbReference type="Pfam" id="PF03372">
    <property type="entry name" value="Exo_endo_phos"/>
    <property type="match status" value="1"/>
</dbReference>
<feature type="site" description="Transition state stabilizer" evidence="6">
    <location>
        <position position="245"/>
    </location>
</feature>
<dbReference type="GO" id="GO:0006284">
    <property type="term" value="P:base-excision repair"/>
    <property type="evidence" value="ECO:0007669"/>
    <property type="project" value="TreeGrafter"/>
</dbReference>
<sequence length="485" mass="55482">MAGSNRAPSPPARADQNNDPGINYPSEQCTHSNFPLPGNTFDNDLVPDRLTAQRARPQPRSQHVRRALNNQNQPRLNAYSQHPKNRKKIKKHTKGYIKISTLNMRGRFHQGQDKWLYINQIMRDRKIGILALQETHLSPADVDDIHKLFGKRLQVYASIDLANPQSKGVAIVVNKEISNIVGIKTEEIIPGRALHLTIPWHGESRLTVLAAYAPNDATENAQFLDLLEFKIRHLPRPDIVLGDFNMVEDAIDRLPHHKDPSIVTDAMLAFKAKLHLQDGWRQTFLKCYTFLQSATGSQSRIDRILCTEKVLKSSSDWLVESPGTHTDHQLLSMRYADPAMPFIGKGKWVLPLRLLKDKEVMNQVYELGKEIEARLEVTADTRTDEENPQTISKTFKNEIISLFRERDKVLVPKLDKEIRDMKEKLKKTLNSGTIGEEEHCTEGAAIQEKIDETEKFRYRRIRDNTVARNRLDGESTATKYWTAIN</sequence>
<dbReference type="Gene3D" id="3.60.10.10">
    <property type="entry name" value="Endonuclease/exonuclease/phosphatase"/>
    <property type="match status" value="1"/>
</dbReference>
<keyword evidence="4 5" id="KW-0460">Magnesium</keyword>
<feature type="compositionally biased region" description="Polar residues" evidence="7">
    <location>
        <begin position="15"/>
        <end position="33"/>
    </location>
</feature>
<dbReference type="GO" id="GO:0003906">
    <property type="term" value="F:DNA-(apurinic or apyrimidinic site) endonuclease activity"/>
    <property type="evidence" value="ECO:0007669"/>
    <property type="project" value="TreeGrafter"/>
</dbReference>
<dbReference type="EMBL" id="JARJCM010000346">
    <property type="protein sequence ID" value="KAJ7018273.1"/>
    <property type="molecule type" value="Genomic_DNA"/>
</dbReference>
<organism evidence="9 10">
    <name type="scientific">Mycena alexandri</name>
    <dbReference type="NCBI Taxonomy" id="1745969"/>
    <lineage>
        <taxon>Eukaryota</taxon>
        <taxon>Fungi</taxon>
        <taxon>Dikarya</taxon>
        <taxon>Basidiomycota</taxon>
        <taxon>Agaricomycotina</taxon>
        <taxon>Agaricomycetes</taxon>
        <taxon>Agaricomycetidae</taxon>
        <taxon>Agaricales</taxon>
        <taxon>Marasmiineae</taxon>
        <taxon>Mycenaceae</taxon>
        <taxon>Mycena</taxon>
    </lineage>
</organism>
<feature type="compositionally biased region" description="Basic residues" evidence="7">
    <location>
        <begin position="83"/>
        <end position="92"/>
    </location>
</feature>